<sequence>MEAGEARRHRDLFFCTTIRKQLEDQHKQLPCVKANCSIYMIKVSKDGEREEGDWSLGVWLKKCVVYVGWGVGINSIMEYRVGYKLVGESTQ</sequence>
<dbReference type="AlphaFoldDB" id="A0A9I9E7M1"/>
<dbReference type="EnsemblPlants" id="MELO3C029906.2.1">
    <property type="protein sequence ID" value="MELO3C029906.2.1"/>
    <property type="gene ID" value="MELO3C029906.2"/>
</dbReference>
<proteinExistence type="predicted"/>
<reference evidence="1" key="1">
    <citation type="submission" date="2023-03" db="UniProtKB">
        <authorList>
            <consortium name="EnsemblPlants"/>
        </authorList>
    </citation>
    <scope>IDENTIFICATION</scope>
</reference>
<protein>
    <submittedName>
        <fullName evidence="1">Uncharacterized protein</fullName>
    </submittedName>
</protein>
<evidence type="ECO:0000313" key="1">
    <source>
        <dbReference type="EnsemblPlants" id="MELO3C029906.2.1"/>
    </source>
</evidence>
<name>A0A9I9E7M1_CUCME</name>
<accession>A0A9I9E7M1</accession>
<dbReference type="Gramene" id="MELO3C029906.2.1">
    <property type="protein sequence ID" value="MELO3C029906.2.1"/>
    <property type="gene ID" value="MELO3C029906.2"/>
</dbReference>
<organism evidence="1">
    <name type="scientific">Cucumis melo</name>
    <name type="common">Muskmelon</name>
    <dbReference type="NCBI Taxonomy" id="3656"/>
    <lineage>
        <taxon>Eukaryota</taxon>
        <taxon>Viridiplantae</taxon>
        <taxon>Streptophyta</taxon>
        <taxon>Embryophyta</taxon>
        <taxon>Tracheophyta</taxon>
        <taxon>Spermatophyta</taxon>
        <taxon>Magnoliopsida</taxon>
        <taxon>eudicotyledons</taxon>
        <taxon>Gunneridae</taxon>
        <taxon>Pentapetalae</taxon>
        <taxon>rosids</taxon>
        <taxon>fabids</taxon>
        <taxon>Cucurbitales</taxon>
        <taxon>Cucurbitaceae</taxon>
        <taxon>Benincaseae</taxon>
        <taxon>Cucumis</taxon>
    </lineage>
</organism>